<dbReference type="Pfam" id="PF01420">
    <property type="entry name" value="Methylase_S"/>
    <property type="match status" value="2"/>
</dbReference>
<evidence type="ECO:0000256" key="1">
    <source>
        <dbReference type="ARBA" id="ARBA00010923"/>
    </source>
</evidence>
<evidence type="ECO:0000256" key="4">
    <source>
        <dbReference type="SAM" id="Coils"/>
    </source>
</evidence>
<comment type="caution">
    <text evidence="7">The sequence shown here is derived from an EMBL/GenBank/DDBJ whole genome shotgun (WGS) entry which is preliminary data.</text>
</comment>
<dbReference type="CDD" id="cd17285">
    <property type="entry name" value="RMtype1_S_Csp16704I_TRD2-CR2_like"/>
    <property type="match status" value="1"/>
</dbReference>
<gene>
    <name evidence="7" type="ORF">ACE05E_20125</name>
</gene>
<evidence type="ECO:0000313" key="8">
    <source>
        <dbReference type="Proteomes" id="UP001576762"/>
    </source>
</evidence>
<dbReference type="EC" id="3.1.21.-" evidence="7"/>
<dbReference type="GO" id="GO:0004519">
    <property type="term" value="F:endonuclease activity"/>
    <property type="evidence" value="ECO:0007669"/>
    <property type="project" value="UniProtKB-KW"/>
</dbReference>
<accession>A0ABV4WC71</accession>
<keyword evidence="7" id="KW-0378">Hydrolase</keyword>
<keyword evidence="4" id="KW-0175">Coiled coil</keyword>
<keyword evidence="3" id="KW-0238">DNA-binding</keyword>
<evidence type="ECO:0000313" key="7">
    <source>
        <dbReference type="EMBL" id="MFB2717785.1"/>
    </source>
</evidence>
<feature type="domain" description="Type I restriction modification DNA specificity" evidence="6">
    <location>
        <begin position="217"/>
        <end position="387"/>
    </location>
</feature>
<protein>
    <submittedName>
        <fullName evidence="7">Restriction endonuclease subunit S</fullName>
        <ecNumber evidence="7">3.1.21.-</ecNumber>
    </submittedName>
</protein>
<keyword evidence="7" id="KW-0255">Endonuclease</keyword>
<keyword evidence="2" id="KW-0680">Restriction system</keyword>
<comment type="similarity">
    <text evidence="1">Belongs to the type-I restriction system S methylase family.</text>
</comment>
<dbReference type="SUPFAM" id="SSF116734">
    <property type="entry name" value="DNA methylase specificity domain"/>
    <property type="match status" value="2"/>
</dbReference>
<dbReference type="PANTHER" id="PTHR30408">
    <property type="entry name" value="TYPE-1 RESTRICTION ENZYME ECOKI SPECIFICITY PROTEIN"/>
    <property type="match status" value="1"/>
</dbReference>
<proteinExistence type="inferred from homology"/>
<evidence type="ECO:0000259" key="6">
    <source>
        <dbReference type="Pfam" id="PF01420"/>
    </source>
</evidence>
<dbReference type="InterPro" id="IPR044946">
    <property type="entry name" value="Restrct_endonuc_typeI_TRD_sf"/>
</dbReference>
<sequence length="414" mass="46002">MFEKSALGSLVERQQGGGTPERNNPRFWNGSIPWASVKDFADDQLVLLSTEDSITQQGLTASSTNLIPAGTPLVCTRMAVGRCAISNSDVSINQDVKALFPKANVSPRYLLRVLDSLKFHAESVSVGSTVKGIRISDLLGIQAPIAPPHEQPRIAQILDTLDTQIQKTEALIAKLEKIKEGLLHDLLTRGIDQKGQLRPTPEQAPALYKESALALIPEHWRSLKLDDLAEFFNGNSFKAEGWAQSGYPIIRIQNLNGDQVFNYYRGPVRSQWHVMPNDLLFAWSGQRGVSFGARIWGGPEGVLNQHIFKVVPKEAISKYFLYLTLRHRQKAIENSAHGFKDSFLHVTRGELTQTLAAVPPHDEQRRIVDVITRLEKRLDSETKAKKTLASLKTGLMDDLLTGHVRVTPLLKDAV</sequence>
<dbReference type="GO" id="GO:0016787">
    <property type="term" value="F:hydrolase activity"/>
    <property type="evidence" value="ECO:0007669"/>
    <property type="project" value="UniProtKB-KW"/>
</dbReference>
<feature type="coiled-coil region" evidence="4">
    <location>
        <begin position="158"/>
        <end position="185"/>
    </location>
</feature>
<evidence type="ECO:0000256" key="5">
    <source>
        <dbReference type="SAM" id="MobiDB-lite"/>
    </source>
</evidence>
<feature type="domain" description="Type I restriction modification DNA specificity" evidence="6">
    <location>
        <begin position="2"/>
        <end position="177"/>
    </location>
</feature>
<dbReference type="Proteomes" id="UP001576762">
    <property type="component" value="Unassembled WGS sequence"/>
</dbReference>
<dbReference type="RefSeq" id="WP_374816107.1">
    <property type="nucleotide sequence ID" value="NZ_JBHFLD010000048.1"/>
</dbReference>
<dbReference type="PANTHER" id="PTHR30408:SF12">
    <property type="entry name" value="TYPE I RESTRICTION ENZYME MJAVIII SPECIFICITY SUBUNIT"/>
    <property type="match status" value="1"/>
</dbReference>
<reference evidence="7 8" key="1">
    <citation type="submission" date="2024-09" db="EMBL/GenBank/DDBJ databases">
        <title>Draft genome sequences of 6 high pH adapted Marinobacter shengliensis sp. isolated from Mariana forearc serpentinite mud volcanoes.</title>
        <authorList>
            <person name="Elkassas S."/>
            <person name="Serres M."/>
            <person name="Michael N."/>
            <person name="Amina P."/>
            <person name="Teodora Z."/>
            <person name="Julie H."/>
        </authorList>
    </citation>
    <scope>NUCLEOTIDE SEQUENCE [LARGE SCALE GENOMIC DNA]</scope>
    <source>
        <strain evidence="7 8">EB4</strain>
    </source>
</reference>
<dbReference type="EMBL" id="JBHFLD010000048">
    <property type="protein sequence ID" value="MFB2717785.1"/>
    <property type="molecule type" value="Genomic_DNA"/>
</dbReference>
<evidence type="ECO:0000256" key="3">
    <source>
        <dbReference type="ARBA" id="ARBA00023125"/>
    </source>
</evidence>
<organism evidence="7 8">
    <name type="scientific">Marinobacter shengliensis</name>
    <dbReference type="NCBI Taxonomy" id="1389223"/>
    <lineage>
        <taxon>Bacteria</taxon>
        <taxon>Pseudomonadati</taxon>
        <taxon>Pseudomonadota</taxon>
        <taxon>Gammaproteobacteria</taxon>
        <taxon>Pseudomonadales</taxon>
        <taxon>Marinobacteraceae</taxon>
        <taxon>Marinobacter</taxon>
    </lineage>
</organism>
<dbReference type="InterPro" id="IPR000055">
    <property type="entry name" value="Restrct_endonuc_typeI_TRD"/>
</dbReference>
<keyword evidence="8" id="KW-1185">Reference proteome</keyword>
<dbReference type="Gene3D" id="3.90.220.20">
    <property type="entry name" value="DNA methylase specificity domains"/>
    <property type="match status" value="2"/>
</dbReference>
<name>A0ABV4WC71_9GAMM</name>
<dbReference type="Gene3D" id="1.10.287.1120">
    <property type="entry name" value="Bipartite methylase S protein"/>
    <property type="match status" value="1"/>
</dbReference>
<keyword evidence="7" id="KW-0540">Nuclease</keyword>
<evidence type="ECO:0000256" key="2">
    <source>
        <dbReference type="ARBA" id="ARBA00022747"/>
    </source>
</evidence>
<feature type="region of interest" description="Disordered" evidence="5">
    <location>
        <begin position="1"/>
        <end position="27"/>
    </location>
</feature>
<dbReference type="InterPro" id="IPR052021">
    <property type="entry name" value="Type-I_RS_S_subunit"/>
</dbReference>
<dbReference type="CDD" id="cd17254">
    <property type="entry name" value="RMtype1_S_FclI-TRD1-CR1_like"/>
    <property type="match status" value="1"/>
</dbReference>